<feature type="transmembrane region" description="Helical" evidence="2">
    <location>
        <begin position="58"/>
        <end position="80"/>
    </location>
</feature>
<accession>A0A4P7QEX8</accession>
<organism evidence="3 4">
    <name type="scientific">Corynebacterium endometrii</name>
    <dbReference type="NCBI Taxonomy" id="2488819"/>
    <lineage>
        <taxon>Bacteria</taxon>
        <taxon>Bacillati</taxon>
        <taxon>Actinomycetota</taxon>
        <taxon>Actinomycetes</taxon>
        <taxon>Mycobacteriales</taxon>
        <taxon>Corynebacteriaceae</taxon>
        <taxon>Corynebacterium</taxon>
    </lineage>
</organism>
<dbReference type="KEGG" id="cee:CENDO_04765"/>
<evidence type="ECO:0000313" key="3">
    <source>
        <dbReference type="EMBL" id="QCB28242.1"/>
    </source>
</evidence>
<evidence type="ECO:0008006" key="5">
    <source>
        <dbReference type="Google" id="ProtNLM"/>
    </source>
</evidence>
<dbReference type="Proteomes" id="UP000296352">
    <property type="component" value="Chromosome"/>
</dbReference>
<dbReference type="RefSeq" id="WP_210726573.1">
    <property type="nucleotide sequence ID" value="NZ_CP039247.1"/>
</dbReference>
<reference evidence="3 4" key="1">
    <citation type="submission" date="2019-04" db="EMBL/GenBank/DDBJ databases">
        <title>Corynebacterium endometrii sp. nov., isolated from the uterus of a cow with endometritis.</title>
        <authorList>
            <person name="Ballas P."/>
            <person name="Ruckert C."/>
            <person name="Wagener K."/>
            <person name="Drillich M."/>
            <person name="Kaempfer P."/>
            <person name="Busse H.-J."/>
            <person name="Ehling-Schulz M."/>
        </authorList>
    </citation>
    <scope>NUCLEOTIDE SEQUENCE [LARGE SCALE GENOMIC DNA]</scope>
    <source>
        <strain evidence="3 4">LMM-1653</strain>
    </source>
</reference>
<evidence type="ECO:0000256" key="2">
    <source>
        <dbReference type="SAM" id="Phobius"/>
    </source>
</evidence>
<dbReference type="AlphaFoldDB" id="A0A4P7QEX8"/>
<dbReference type="EMBL" id="CP039247">
    <property type="protein sequence ID" value="QCB28242.1"/>
    <property type="molecule type" value="Genomic_DNA"/>
</dbReference>
<feature type="region of interest" description="Disordered" evidence="1">
    <location>
        <begin position="1"/>
        <end position="21"/>
    </location>
</feature>
<keyword evidence="2" id="KW-1133">Transmembrane helix</keyword>
<evidence type="ECO:0000256" key="1">
    <source>
        <dbReference type="SAM" id="MobiDB-lite"/>
    </source>
</evidence>
<feature type="transmembrane region" description="Helical" evidence="2">
    <location>
        <begin position="92"/>
        <end position="112"/>
    </location>
</feature>
<keyword evidence="4" id="KW-1185">Reference proteome</keyword>
<name>A0A4P7QEX8_9CORY</name>
<feature type="transmembrane region" description="Helical" evidence="2">
    <location>
        <begin position="33"/>
        <end position="52"/>
    </location>
</feature>
<sequence>MSENISRVAKHTDTGSESEFDDPRRPLIRAVRLGAIALVVITIASLAIWGGLAGLPGIWGVLIGAAIGGGFVLLTALSVLVTSGSTPSTTMAVVLGGWLIKIVVLILVLLLIRDLDFYHTMAMFVTVVLALLVVLGTEVWGVITSKVTYVS</sequence>
<keyword evidence="2" id="KW-0472">Membrane</keyword>
<keyword evidence="2" id="KW-0812">Transmembrane</keyword>
<feature type="transmembrane region" description="Helical" evidence="2">
    <location>
        <begin position="118"/>
        <end position="143"/>
    </location>
</feature>
<proteinExistence type="predicted"/>
<gene>
    <name evidence="3" type="ORF">CENDO_04765</name>
</gene>
<protein>
    <recommendedName>
        <fullName evidence="5">ATP synthase I chain</fullName>
    </recommendedName>
</protein>
<evidence type="ECO:0000313" key="4">
    <source>
        <dbReference type="Proteomes" id="UP000296352"/>
    </source>
</evidence>